<feature type="compositionally biased region" description="Polar residues" evidence="1">
    <location>
        <begin position="188"/>
        <end position="197"/>
    </location>
</feature>
<feature type="compositionally biased region" description="Low complexity" evidence="1">
    <location>
        <begin position="212"/>
        <end position="230"/>
    </location>
</feature>
<evidence type="ECO:0000313" key="2">
    <source>
        <dbReference type="EMBL" id="CAE7263461.1"/>
    </source>
</evidence>
<evidence type="ECO:0000313" key="3">
    <source>
        <dbReference type="Proteomes" id="UP000604046"/>
    </source>
</evidence>
<dbReference type="Proteomes" id="UP000604046">
    <property type="component" value="Unassembled WGS sequence"/>
</dbReference>
<feature type="compositionally biased region" description="Low complexity" evidence="1">
    <location>
        <begin position="814"/>
        <end position="826"/>
    </location>
</feature>
<sequence>MKRMAAVAGFMHVENGVCRLEVTNLSVHGSDGQPSSASDMPTRAASPGTMSVPMVSDVLAKIQDSTFATHPTKQDLTARQLLSHLCYLQGKFQLQTGPQGGWDPRAEEALRKWLAAPKRGSKAKQPVLAIADAAPRQNAENPGLSTPHVEKSVASSKVLAIADATPLQDAENPVVSAPFVEENVVPPTESSDATNKQAADRESDGSDDKESSSSSSSSSSTSSMSEVDTSQWTTEWHDAWQSVVSLAPQADTSRAKTRVVKNMLKHIRTAKKQWDKDCIAQAQGMYVKFGSKHVHKKIEEGKYTLSDLPLVEIHGKGKKFKEFFSIITDVTPDDQERIRKVMTEDPTKIGDLPDSVRPGGELGEACALQMVIDSSSNSVLNFFHSNISLPWGVVRVFCRDKTMLLNYKIASNSDLVKCAFMVMLSNIAGDQWLTQSLGEKLKRPTKDPSDKDGSSWEPSAEKLKEGIDFINSQSPLSNGKNEQFLWALLNVRDKDSPIYCWPMHVVNTACRNRSTGNSQAEPEYFFPLLVTDLNHEFVNKILPLIVPTMRTHGLLLLGRPGIGKTPLAIVLSLAVTRYTLSSRNLTDAMVGWRRSKQIDGFRDRPGEISVPVLLDDPILPSMSLEDIKSFLDVGETTLVDARYRAAKFERNQVRILLNNEWNPDKEPDLPFYDHIGWQHFKDMFHSAMNEAPMPHLMAILKRGTVVIAGHKAVYVRLASEHQSERIHRFQEGGITEGWLRGDNKSYYSHYKEGRCIKYPSFEDSLNKEQDLMHELLASPEEKEYMRRGATYDSWHLDFENETVAESIPMPSTPPRRSSAEASARSPQIHSPPQKQQKTQSEEDPQSPDPDEEAARDLHSQT</sequence>
<dbReference type="OrthoDB" id="10482622at2759"/>
<feature type="region of interest" description="Disordered" evidence="1">
    <location>
        <begin position="184"/>
        <end position="230"/>
    </location>
</feature>
<dbReference type="AlphaFoldDB" id="A0A812MU39"/>
<accession>A0A812MU39</accession>
<comment type="caution">
    <text evidence="2">The sequence shown here is derived from an EMBL/GenBank/DDBJ whole genome shotgun (WGS) entry which is preliminary data.</text>
</comment>
<evidence type="ECO:0000256" key="1">
    <source>
        <dbReference type="SAM" id="MobiDB-lite"/>
    </source>
</evidence>
<proteinExistence type="predicted"/>
<feature type="compositionally biased region" description="Basic and acidic residues" evidence="1">
    <location>
        <begin position="198"/>
        <end position="211"/>
    </location>
</feature>
<keyword evidence="3" id="KW-1185">Reference proteome</keyword>
<name>A0A812MU39_9DINO</name>
<feature type="compositionally biased region" description="Acidic residues" evidence="1">
    <location>
        <begin position="841"/>
        <end position="851"/>
    </location>
</feature>
<feature type="compositionally biased region" description="Basic and acidic residues" evidence="1">
    <location>
        <begin position="852"/>
        <end position="861"/>
    </location>
</feature>
<dbReference type="EMBL" id="CAJNDS010001524">
    <property type="protein sequence ID" value="CAE7263461.1"/>
    <property type="molecule type" value="Genomic_DNA"/>
</dbReference>
<organism evidence="2 3">
    <name type="scientific">Symbiodinium natans</name>
    <dbReference type="NCBI Taxonomy" id="878477"/>
    <lineage>
        <taxon>Eukaryota</taxon>
        <taxon>Sar</taxon>
        <taxon>Alveolata</taxon>
        <taxon>Dinophyceae</taxon>
        <taxon>Suessiales</taxon>
        <taxon>Symbiodiniaceae</taxon>
        <taxon>Symbiodinium</taxon>
    </lineage>
</organism>
<feature type="compositionally biased region" description="Polar residues" evidence="1">
    <location>
        <begin position="827"/>
        <end position="838"/>
    </location>
</feature>
<feature type="region of interest" description="Disordered" evidence="1">
    <location>
        <begin position="804"/>
        <end position="861"/>
    </location>
</feature>
<gene>
    <name evidence="2" type="ORF">SNAT2548_LOCUS13846</name>
</gene>
<reference evidence="2" key="1">
    <citation type="submission" date="2021-02" db="EMBL/GenBank/DDBJ databases">
        <authorList>
            <person name="Dougan E. K."/>
            <person name="Rhodes N."/>
            <person name="Thang M."/>
            <person name="Chan C."/>
        </authorList>
    </citation>
    <scope>NUCLEOTIDE SEQUENCE</scope>
</reference>
<protein>
    <submittedName>
        <fullName evidence="2">Uncharacterized protein</fullName>
    </submittedName>
</protein>